<keyword evidence="2" id="KW-1133">Transmembrane helix</keyword>
<protein>
    <submittedName>
        <fullName evidence="3">Uncharacterized protein</fullName>
    </submittedName>
</protein>
<feature type="transmembrane region" description="Helical" evidence="2">
    <location>
        <begin position="12"/>
        <end position="34"/>
    </location>
</feature>
<keyword evidence="2" id="KW-0472">Membrane</keyword>
<dbReference type="Proteomes" id="UP001482620">
    <property type="component" value="Unassembled WGS sequence"/>
</dbReference>
<feature type="transmembrane region" description="Helical" evidence="2">
    <location>
        <begin position="139"/>
        <end position="158"/>
    </location>
</feature>
<feature type="region of interest" description="Disordered" evidence="1">
    <location>
        <begin position="43"/>
        <end position="65"/>
    </location>
</feature>
<evidence type="ECO:0000313" key="4">
    <source>
        <dbReference type="Proteomes" id="UP001482620"/>
    </source>
</evidence>
<evidence type="ECO:0000313" key="3">
    <source>
        <dbReference type="EMBL" id="MEQ2241307.1"/>
    </source>
</evidence>
<evidence type="ECO:0000256" key="1">
    <source>
        <dbReference type="SAM" id="MobiDB-lite"/>
    </source>
</evidence>
<dbReference type="EMBL" id="JAHRIQ010060740">
    <property type="protein sequence ID" value="MEQ2241307.1"/>
    <property type="molecule type" value="Genomic_DNA"/>
</dbReference>
<feature type="region of interest" description="Disordered" evidence="1">
    <location>
        <begin position="91"/>
        <end position="113"/>
    </location>
</feature>
<sequence length="159" mass="17651">MEVIRFLTARLCVCVMGGWVDGCVCVWTVLTLFLPARFVSPTHQPPPSPVPSQPSTAEPTDTSQKAPCCTQAGCGSQLSEQLVAYCRGERRGAPRGFGTRRTERPPSPEGSETAKKQLKFAVFGRFFPFNSSADKETNLLLIIKLIFRTVFYLILFQFN</sequence>
<organism evidence="3 4">
    <name type="scientific">Ilyodon furcidens</name>
    <name type="common">goldbreast splitfin</name>
    <dbReference type="NCBI Taxonomy" id="33524"/>
    <lineage>
        <taxon>Eukaryota</taxon>
        <taxon>Metazoa</taxon>
        <taxon>Chordata</taxon>
        <taxon>Craniata</taxon>
        <taxon>Vertebrata</taxon>
        <taxon>Euteleostomi</taxon>
        <taxon>Actinopterygii</taxon>
        <taxon>Neopterygii</taxon>
        <taxon>Teleostei</taxon>
        <taxon>Neoteleostei</taxon>
        <taxon>Acanthomorphata</taxon>
        <taxon>Ovalentaria</taxon>
        <taxon>Atherinomorphae</taxon>
        <taxon>Cyprinodontiformes</taxon>
        <taxon>Goodeidae</taxon>
        <taxon>Ilyodon</taxon>
    </lineage>
</organism>
<reference evidence="3 4" key="1">
    <citation type="submission" date="2021-06" db="EMBL/GenBank/DDBJ databases">
        <authorList>
            <person name="Palmer J.M."/>
        </authorList>
    </citation>
    <scope>NUCLEOTIDE SEQUENCE [LARGE SCALE GENOMIC DNA]</scope>
    <source>
        <strain evidence="4">if_2019</strain>
        <tissue evidence="3">Muscle</tissue>
    </source>
</reference>
<evidence type="ECO:0000256" key="2">
    <source>
        <dbReference type="SAM" id="Phobius"/>
    </source>
</evidence>
<name>A0ABV0U800_9TELE</name>
<comment type="caution">
    <text evidence="3">The sequence shown here is derived from an EMBL/GenBank/DDBJ whole genome shotgun (WGS) entry which is preliminary data.</text>
</comment>
<gene>
    <name evidence="3" type="ORF">ILYODFUR_024051</name>
</gene>
<keyword evidence="4" id="KW-1185">Reference proteome</keyword>
<accession>A0ABV0U800</accession>
<proteinExistence type="predicted"/>
<keyword evidence="2" id="KW-0812">Transmembrane</keyword>
<feature type="compositionally biased region" description="Pro residues" evidence="1">
    <location>
        <begin position="43"/>
        <end position="52"/>
    </location>
</feature>